<gene>
    <name evidence="2" type="ORF">IV68_GL000740</name>
</gene>
<dbReference type="PATRIC" id="fig|1123500.6.peg.745"/>
<dbReference type="SUPFAM" id="SSF52540">
    <property type="entry name" value="P-loop containing nucleoside triphosphate hydrolases"/>
    <property type="match status" value="1"/>
</dbReference>
<dbReference type="eggNOG" id="COG3410">
    <property type="taxonomic scope" value="Bacteria"/>
</dbReference>
<evidence type="ECO:0000259" key="1">
    <source>
        <dbReference type="Pfam" id="PF09848"/>
    </source>
</evidence>
<keyword evidence="3" id="KW-1185">Reference proteome</keyword>
<organism evidence="2 3">
    <name type="scientific">Weissella halotolerans DSM 20190</name>
    <dbReference type="NCBI Taxonomy" id="1123500"/>
    <lineage>
        <taxon>Bacteria</taxon>
        <taxon>Bacillati</taxon>
        <taxon>Bacillota</taxon>
        <taxon>Bacilli</taxon>
        <taxon>Lactobacillales</taxon>
        <taxon>Lactobacillaceae</taxon>
        <taxon>Weissella</taxon>
    </lineage>
</organism>
<dbReference type="EMBL" id="JQAX01000002">
    <property type="protein sequence ID" value="KRN32389.1"/>
    <property type="molecule type" value="Genomic_DNA"/>
</dbReference>
<dbReference type="STRING" id="1123500.GCA_000420365_00687"/>
<accession>A0A0R2G293</accession>
<name>A0A0R2G293_9LACO</name>
<dbReference type="Gene3D" id="3.40.50.300">
    <property type="entry name" value="P-loop containing nucleotide triphosphate hydrolases"/>
    <property type="match status" value="1"/>
</dbReference>
<comment type="caution">
    <text evidence="2">The sequence shown here is derived from an EMBL/GenBank/DDBJ whole genome shotgun (WGS) entry which is preliminary data.</text>
</comment>
<dbReference type="Proteomes" id="UP000051296">
    <property type="component" value="Unassembled WGS sequence"/>
</dbReference>
<sequence>MQRLLIEQKFMDYLLGDPKFSGINNGRSNVQPNFYKREVYEKDIFPTIWNELHELDIVSSEEVVKNSTLFANSPFKSLSNAQLEAKEQIIMSIDKKLKSKSNDAVILKITGVAGTGKTILLSNIFWDLFKNEHLVQENGMQHDSSVALLVRHEQQLRTYKQIANKLNMRETVFDVPGFISNKKEYDVVLVDEAHLLWTGNYGRVKKDKWQPDLEAIKRLAKVVVLIYDPNQVVSSKSYLPERVKEELNDAEGVQLKQQWRIQASEETRKYIINLAQFSHNSIVHPPFDENYEIKIFNSASDMFSKIKQSDNEFGLSRLVATYDWPYSQGNHPKNESKYWMVKTKDGLQLPWNLQLPEVKQAQKAGNPWQSIPSSLYEVGSNYTVQGADLNYVGVILGPSIIYDEKNNSLEIDISKSKDSSAHIKPKSAIEWTEKDIEKNLKNIVNVLMTRGVKGLYIYADDDNLREKLKKLDLRV</sequence>
<dbReference type="InterPro" id="IPR018647">
    <property type="entry name" value="SLFN_3-like_DNA/RNA_helicase"/>
</dbReference>
<dbReference type="Pfam" id="PF09848">
    <property type="entry name" value="SLFN-g3_helicase"/>
    <property type="match status" value="1"/>
</dbReference>
<protein>
    <recommendedName>
        <fullName evidence="1">Schlafen group 3-like DNA/RNA helicase domain-containing protein</fullName>
    </recommendedName>
</protein>
<dbReference type="InParanoid" id="A0A0R2G293"/>
<dbReference type="InterPro" id="IPR027417">
    <property type="entry name" value="P-loop_NTPase"/>
</dbReference>
<feature type="domain" description="Schlafen group 3-like DNA/RNA helicase" evidence="1">
    <location>
        <begin position="106"/>
        <end position="461"/>
    </location>
</feature>
<proteinExistence type="predicted"/>
<dbReference type="AlphaFoldDB" id="A0A0R2G293"/>
<reference evidence="2 3" key="1">
    <citation type="journal article" date="2015" name="Genome Announc.">
        <title>Expanding the biotechnology potential of lactobacilli through comparative genomics of 213 strains and associated genera.</title>
        <authorList>
            <person name="Sun Z."/>
            <person name="Harris H.M."/>
            <person name="McCann A."/>
            <person name="Guo C."/>
            <person name="Argimon S."/>
            <person name="Zhang W."/>
            <person name="Yang X."/>
            <person name="Jeffery I.B."/>
            <person name="Cooney J.C."/>
            <person name="Kagawa T.F."/>
            <person name="Liu W."/>
            <person name="Song Y."/>
            <person name="Salvetti E."/>
            <person name="Wrobel A."/>
            <person name="Rasinkangas P."/>
            <person name="Parkhill J."/>
            <person name="Rea M.C."/>
            <person name="O'Sullivan O."/>
            <person name="Ritari J."/>
            <person name="Douillard F.P."/>
            <person name="Paul Ross R."/>
            <person name="Yang R."/>
            <person name="Briner A.E."/>
            <person name="Felis G.E."/>
            <person name="de Vos W.M."/>
            <person name="Barrangou R."/>
            <person name="Klaenhammer T.R."/>
            <person name="Caufield P.W."/>
            <person name="Cui Y."/>
            <person name="Zhang H."/>
            <person name="O'Toole P.W."/>
        </authorList>
    </citation>
    <scope>NUCLEOTIDE SEQUENCE [LARGE SCALE GENOMIC DNA]</scope>
    <source>
        <strain evidence="2 3">DSM 20190</strain>
    </source>
</reference>
<evidence type="ECO:0000313" key="2">
    <source>
        <dbReference type="EMBL" id="KRN32389.1"/>
    </source>
</evidence>
<evidence type="ECO:0000313" key="3">
    <source>
        <dbReference type="Proteomes" id="UP000051296"/>
    </source>
</evidence>